<reference evidence="3" key="2">
    <citation type="submission" date="2013-12" db="EMBL/GenBank/DDBJ databases">
        <authorList>
            <person name="Yu Y."/>
            <person name="Lee S."/>
            <person name="de Baynast K."/>
            <person name="Wissotski M."/>
            <person name="Liu L."/>
            <person name="Talag J."/>
            <person name="Goicoechea J."/>
            <person name="Angelova A."/>
            <person name="Jetty R."/>
            <person name="Kudrna D."/>
            <person name="Golser W."/>
            <person name="Rivera L."/>
            <person name="Zhang J."/>
            <person name="Wing R."/>
        </authorList>
    </citation>
    <scope>NUCLEOTIDE SEQUENCE</scope>
</reference>
<evidence type="ECO:0000313" key="2">
    <source>
        <dbReference type="EnsemblPlants" id="LPERR10G00850.1"/>
    </source>
</evidence>
<organism evidence="2 3">
    <name type="scientific">Leersia perrieri</name>
    <dbReference type="NCBI Taxonomy" id="77586"/>
    <lineage>
        <taxon>Eukaryota</taxon>
        <taxon>Viridiplantae</taxon>
        <taxon>Streptophyta</taxon>
        <taxon>Embryophyta</taxon>
        <taxon>Tracheophyta</taxon>
        <taxon>Spermatophyta</taxon>
        <taxon>Magnoliopsida</taxon>
        <taxon>Liliopsida</taxon>
        <taxon>Poales</taxon>
        <taxon>Poaceae</taxon>
        <taxon>BOP clade</taxon>
        <taxon>Oryzoideae</taxon>
        <taxon>Oryzeae</taxon>
        <taxon>Oryzinae</taxon>
        <taxon>Leersia</taxon>
    </lineage>
</organism>
<dbReference type="AlphaFoldDB" id="A0A0D9XHG6"/>
<sequence length="177" mass="19988">MDLPTIIHLRKETGVAPLSQFNVERPTLLNKSTVCADPPVMLSKPKVCVKPPCLLNKPVSVYVESPDVLNKSKVHVEPPAIKQHQQILPRAEDRRSVGSVSPAKEVEHSSSDRKSRKIEKKERKLADLFVNWKPSPIQMKTLDGSARCQPTEQHLLQPRAVYLPDLDIYQMPFVVPF</sequence>
<proteinExistence type="predicted"/>
<accession>A0A0D9XHG6</accession>
<dbReference type="Gramene" id="LPERR10G00850.1">
    <property type="protein sequence ID" value="LPERR10G00850.1"/>
    <property type="gene ID" value="LPERR10G00850"/>
</dbReference>
<evidence type="ECO:0000313" key="3">
    <source>
        <dbReference type="Proteomes" id="UP000032180"/>
    </source>
</evidence>
<reference evidence="2 3" key="1">
    <citation type="submission" date="2012-08" db="EMBL/GenBank/DDBJ databases">
        <title>Oryza genome evolution.</title>
        <authorList>
            <person name="Wing R.A."/>
        </authorList>
    </citation>
    <scope>NUCLEOTIDE SEQUENCE</scope>
</reference>
<reference evidence="2" key="3">
    <citation type="submission" date="2015-04" db="UniProtKB">
        <authorList>
            <consortium name="EnsemblPlants"/>
        </authorList>
    </citation>
    <scope>IDENTIFICATION</scope>
</reference>
<dbReference type="HOGENOM" id="CLU_1520019_0_0_1"/>
<evidence type="ECO:0000256" key="1">
    <source>
        <dbReference type="SAM" id="MobiDB-lite"/>
    </source>
</evidence>
<name>A0A0D9XHG6_9ORYZ</name>
<feature type="compositionally biased region" description="Basic and acidic residues" evidence="1">
    <location>
        <begin position="104"/>
        <end position="119"/>
    </location>
</feature>
<dbReference type="Proteomes" id="UP000032180">
    <property type="component" value="Chromosome 10"/>
</dbReference>
<keyword evidence="3" id="KW-1185">Reference proteome</keyword>
<feature type="region of interest" description="Disordered" evidence="1">
    <location>
        <begin position="74"/>
        <end position="119"/>
    </location>
</feature>
<dbReference type="EnsemblPlants" id="LPERR10G00850.1">
    <property type="protein sequence ID" value="LPERR10G00850.1"/>
    <property type="gene ID" value="LPERR10G00850"/>
</dbReference>
<dbReference type="STRING" id="77586.A0A0D9XHG6"/>
<protein>
    <submittedName>
        <fullName evidence="2">Uncharacterized protein</fullName>
    </submittedName>
</protein>